<organism evidence="1">
    <name type="scientific">Haptolina brevifila</name>
    <dbReference type="NCBI Taxonomy" id="156173"/>
    <lineage>
        <taxon>Eukaryota</taxon>
        <taxon>Haptista</taxon>
        <taxon>Haptophyta</taxon>
        <taxon>Prymnesiophyceae</taxon>
        <taxon>Prymnesiales</taxon>
        <taxon>Prymnesiaceae</taxon>
        <taxon>Haptolina</taxon>
    </lineage>
</organism>
<accession>A0A7S2I6X3</accession>
<reference evidence="1" key="1">
    <citation type="submission" date="2021-01" db="EMBL/GenBank/DDBJ databases">
        <authorList>
            <person name="Corre E."/>
            <person name="Pelletier E."/>
            <person name="Niang G."/>
            <person name="Scheremetjew M."/>
            <person name="Finn R."/>
            <person name="Kale V."/>
            <person name="Holt S."/>
            <person name="Cochrane G."/>
            <person name="Meng A."/>
            <person name="Brown T."/>
            <person name="Cohen L."/>
        </authorList>
    </citation>
    <scope>NUCLEOTIDE SEQUENCE</scope>
    <source>
        <strain evidence="1">UTEX LB 985</strain>
    </source>
</reference>
<proteinExistence type="predicted"/>
<protein>
    <submittedName>
        <fullName evidence="1">Uncharacterized protein</fullName>
    </submittedName>
</protein>
<gene>
    <name evidence="1" type="ORF">CBRE1094_LOCUS31566</name>
</gene>
<sequence>MNWWNHVQCEKWLHQRIWIHLTGWRINELKPVLFGQIALTMRRVRIVISSALLWLSADSSASYSRKILHRSEHLTLSPPSGESMEGSCAVSPEVHEQEAEEGARAIPGSPITASSLESLAASRQLAIHADANANLEHYGKRWWWLVVFSTPYTQRHSHT</sequence>
<evidence type="ECO:0000313" key="1">
    <source>
        <dbReference type="EMBL" id="CAD9510211.1"/>
    </source>
</evidence>
<dbReference type="EMBL" id="HBGU01058086">
    <property type="protein sequence ID" value="CAD9510211.1"/>
    <property type="molecule type" value="Transcribed_RNA"/>
</dbReference>
<dbReference type="AlphaFoldDB" id="A0A7S2I6X3"/>
<name>A0A7S2I6X3_9EUKA</name>